<keyword evidence="5 8" id="KW-0653">Protein transport</keyword>
<accession>A0A5B8Y441</accession>
<evidence type="ECO:0000256" key="4">
    <source>
        <dbReference type="ARBA" id="ARBA00022692"/>
    </source>
</evidence>
<keyword evidence="6 10" id="KW-1133">Transmembrane helix</keyword>
<dbReference type="AlphaFoldDB" id="A0A4Y6PSI2"/>
<evidence type="ECO:0000256" key="10">
    <source>
        <dbReference type="SAM" id="Phobius"/>
    </source>
</evidence>
<evidence type="ECO:0000259" key="11">
    <source>
        <dbReference type="Pfam" id="PF01618"/>
    </source>
</evidence>
<evidence type="ECO:0000256" key="1">
    <source>
        <dbReference type="ARBA" id="ARBA00004651"/>
    </source>
</evidence>
<keyword evidence="2 8" id="KW-0813">Transport</keyword>
<dbReference type="GO" id="GO:0005886">
    <property type="term" value="C:plasma membrane"/>
    <property type="evidence" value="ECO:0007669"/>
    <property type="project" value="UniProtKB-SubCell"/>
</dbReference>
<dbReference type="GO" id="GO:0017038">
    <property type="term" value="P:protein import"/>
    <property type="evidence" value="ECO:0007669"/>
    <property type="project" value="TreeGrafter"/>
</dbReference>
<accession>A0A4Y6PSI2</accession>
<evidence type="ECO:0000256" key="5">
    <source>
        <dbReference type="ARBA" id="ARBA00022927"/>
    </source>
</evidence>
<evidence type="ECO:0000256" key="7">
    <source>
        <dbReference type="ARBA" id="ARBA00023136"/>
    </source>
</evidence>
<dbReference type="PANTHER" id="PTHR30625">
    <property type="entry name" value="PROTEIN TOLQ"/>
    <property type="match status" value="1"/>
</dbReference>
<dbReference type="EMBL" id="CP041186">
    <property type="protein sequence ID" value="QDG51193.1"/>
    <property type="molecule type" value="Genomic_DNA"/>
</dbReference>
<gene>
    <name evidence="12" type="ORF">FIV42_10715</name>
</gene>
<comment type="subcellular location">
    <subcellularLocation>
        <location evidence="1">Cell membrane</location>
        <topology evidence="1">Multi-pass membrane protein</topology>
    </subcellularLocation>
    <subcellularLocation>
        <location evidence="8">Membrane</location>
        <topology evidence="8">Multi-pass membrane protein</topology>
    </subcellularLocation>
</comment>
<dbReference type="RefSeq" id="WP_141197678.1">
    <property type="nucleotide sequence ID" value="NZ_CP041186.1"/>
</dbReference>
<feature type="compositionally biased region" description="Basic and acidic residues" evidence="9">
    <location>
        <begin position="199"/>
        <end position="210"/>
    </location>
</feature>
<keyword evidence="7 10" id="KW-0472">Membrane</keyword>
<feature type="domain" description="MotA/TolQ/ExbB proton channel" evidence="11">
    <location>
        <begin position="69"/>
        <end position="186"/>
    </location>
</feature>
<keyword evidence="3" id="KW-1003">Cell membrane</keyword>
<feature type="transmembrane region" description="Helical" evidence="10">
    <location>
        <begin position="20"/>
        <end position="39"/>
    </location>
</feature>
<evidence type="ECO:0000256" key="2">
    <source>
        <dbReference type="ARBA" id="ARBA00022448"/>
    </source>
</evidence>
<name>A0A4Y6PSI2_PERCE</name>
<evidence type="ECO:0000256" key="6">
    <source>
        <dbReference type="ARBA" id="ARBA00022989"/>
    </source>
</evidence>
<keyword evidence="13" id="KW-1185">Reference proteome</keyword>
<evidence type="ECO:0000313" key="12">
    <source>
        <dbReference type="EMBL" id="QDG51193.1"/>
    </source>
</evidence>
<feature type="transmembrane region" description="Helical" evidence="10">
    <location>
        <begin position="106"/>
        <end position="128"/>
    </location>
</feature>
<dbReference type="InterPro" id="IPR002898">
    <property type="entry name" value="MotA_ExbB_proton_chnl"/>
</dbReference>
<dbReference type="Proteomes" id="UP000315995">
    <property type="component" value="Chromosome"/>
</dbReference>
<protein>
    <submittedName>
        <fullName evidence="12">MotA/TolQ/ExbB proton channel family protein</fullName>
    </submittedName>
</protein>
<dbReference type="PANTHER" id="PTHR30625:SF15">
    <property type="entry name" value="BIOPOLYMER TRANSPORT PROTEIN EXBB"/>
    <property type="match status" value="1"/>
</dbReference>
<evidence type="ECO:0000313" key="13">
    <source>
        <dbReference type="Proteomes" id="UP000315995"/>
    </source>
</evidence>
<dbReference type="OrthoDB" id="9809716at2"/>
<feature type="compositionally biased region" description="Polar residues" evidence="9">
    <location>
        <begin position="211"/>
        <end position="221"/>
    </location>
</feature>
<dbReference type="InterPro" id="IPR050790">
    <property type="entry name" value="ExbB/TolQ_transport"/>
</dbReference>
<evidence type="ECO:0000256" key="3">
    <source>
        <dbReference type="ARBA" id="ARBA00022475"/>
    </source>
</evidence>
<feature type="transmembrane region" description="Helical" evidence="10">
    <location>
        <begin position="148"/>
        <end position="170"/>
    </location>
</feature>
<feature type="region of interest" description="Disordered" evidence="9">
    <location>
        <begin position="199"/>
        <end position="221"/>
    </location>
</feature>
<organism evidence="12 13">
    <name type="scientific">Persicimonas caeni</name>
    <dbReference type="NCBI Taxonomy" id="2292766"/>
    <lineage>
        <taxon>Bacteria</taxon>
        <taxon>Deltaproteobacteria</taxon>
        <taxon>Bradymonadales</taxon>
        <taxon>Bradymonadaceae</taxon>
        <taxon>Persicimonas</taxon>
    </lineage>
</organism>
<sequence>MQPGVFDQLLQYFQDGGFVMPPLVVATLILWFALGWRLMTLQRGSTATLRELVKAYAKGEREGARGIVDRAAMRGVALAKLDLDDLRGYLDDAFGDLELDMKQFNVLVKAIVAVAPLTGLLGTVTGMIETFDSLASMSLFSQSGGIAGGISVALVSTQMGLAVAIPGLVVGRILDRKQERLASELEELKEVLCSNKNQEPRTKNLVDRSTRSQQPSEVTTP</sequence>
<keyword evidence="4 10" id="KW-0812">Transmembrane</keyword>
<comment type="similarity">
    <text evidence="8">Belongs to the exbB/tolQ family.</text>
</comment>
<proteinExistence type="inferred from homology"/>
<evidence type="ECO:0000256" key="9">
    <source>
        <dbReference type="SAM" id="MobiDB-lite"/>
    </source>
</evidence>
<evidence type="ECO:0000256" key="8">
    <source>
        <dbReference type="RuleBase" id="RU004057"/>
    </source>
</evidence>
<dbReference type="Pfam" id="PF01618">
    <property type="entry name" value="MotA_ExbB"/>
    <property type="match status" value="1"/>
</dbReference>
<reference evidence="12 13" key="1">
    <citation type="submission" date="2019-06" db="EMBL/GenBank/DDBJ databases">
        <title>Persicimonas caeni gen. nov., sp. nov., a predatory bacterium isolated from solar saltern.</title>
        <authorList>
            <person name="Wang S."/>
        </authorList>
    </citation>
    <scope>NUCLEOTIDE SEQUENCE [LARGE SCALE GENOMIC DNA]</scope>
    <source>
        <strain evidence="12 13">YN101</strain>
    </source>
</reference>